<dbReference type="Proteomes" id="UP000230423">
    <property type="component" value="Unassembled WGS sequence"/>
</dbReference>
<dbReference type="EMBL" id="KZ346112">
    <property type="protein sequence ID" value="PIO70929.1"/>
    <property type="molecule type" value="Genomic_DNA"/>
</dbReference>
<keyword evidence="3" id="KW-1185">Reference proteome</keyword>
<feature type="region of interest" description="Disordered" evidence="1">
    <location>
        <begin position="56"/>
        <end position="89"/>
    </location>
</feature>
<evidence type="ECO:0000256" key="1">
    <source>
        <dbReference type="SAM" id="MobiDB-lite"/>
    </source>
</evidence>
<feature type="compositionally biased region" description="Polar residues" evidence="1">
    <location>
        <begin position="1"/>
        <end position="13"/>
    </location>
</feature>
<name>A0A2G9UKY4_TELCI</name>
<evidence type="ECO:0000313" key="2">
    <source>
        <dbReference type="EMBL" id="PIO70929.1"/>
    </source>
</evidence>
<gene>
    <name evidence="2" type="ORF">TELCIR_07192</name>
</gene>
<proteinExistence type="predicted"/>
<evidence type="ECO:0000313" key="3">
    <source>
        <dbReference type="Proteomes" id="UP000230423"/>
    </source>
</evidence>
<feature type="region of interest" description="Disordered" evidence="1">
    <location>
        <begin position="1"/>
        <end position="28"/>
    </location>
</feature>
<accession>A0A2G9UKY4</accession>
<dbReference type="AlphaFoldDB" id="A0A2G9UKY4"/>
<dbReference type="OrthoDB" id="10605380at2759"/>
<reference evidence="2 3" key="1">
    <citation type="submission" date="2015-09" db="EMBL/GenBank/DDBJ databases">
        <title>Draft genome of the parasitic nematode Teladorsagia circumcincta isolate WARC Sus (inbred).</title>
        <authorList>
            <person name="Mitreva M."/>
        </authorList>
    </citation>
    <scope>NUCLEOTIDE SEQUENCE [LARGE SCALE GENOMIC DNA]</scope>
    <source>
        <strain evidence="2 3">S</strain>
    </source>
</reference>
<protein>
    <submittedName>
        <fullName evidence="2">Uncharacterized protein</fullName>
    </submittedName>
</protein>
<sequence length="173" mass="19215">MVQNLHSSPLITRNTREELNAQAGPRVSLRARKKMRRAGVRSAIISPQADATSFVLPPSKNIEESPSESGRLRPCSSPSPFKFGAPDADMAHPYHRKQCESQTIRTNSRVVTAIDDPVAEQEPDSPGPAEAAFNYCQVWNEWNSRTGSSLPSRRSRQRPVLLDRQVFDGTTDC</sequence>
<organism evidence="2 3">
    <name type="scientific">Teladorsagia circumcincta</name>
    <name type="common">Brown stomach worm</name>
    <name type="synonym">Ostertagia circumcincta</name>
    <dbReference type="NCBI Taxonomy" id="45464"/>
    <lineage>
        <taxon>Eukaryota</taxon>
        <taxon>Metazoa</taxon>
        <taxon>Ecdysozoa</taxon>
        <taxon>Nematoda</taxon>
        <taxon>Chromadorea</taxon>
        <taxon>Rhabditida</taxon>
        <taxon>Rhabditina</taxon>
        <taxon>Rhabditomorpha</taxon>
        <taxon>Strongyloidea</taxon>
        <taxon>Trichostrongylidae</taxon>
        <taxon>Teladorsagia</taxon>
    </lineage>
</organism>